<sequence length="123" mass="13921">MLVLVVVVVVVVYAYTHIRTARGYQMSRIHEQAHAKRTAWRGGDFLKVRPCSATRIPSACDRECMYRSASRASLPILHFRDFIYHVLGDAGKQKTVFGHPYSQIAKPWPTVDECMRGGEVRSG</sequence>
<protein>
    <submittedName>
        <fullName evidence="1">Uncharacterized protein</fullName>
    </submittedName>
</protein>
<evidence type="ECO:0000313" key="1">
    <source>
        <dbReference type="EMBL" id="KAF2662043.1"/>
    </source>
</evidence>
<keyword evidence="2" id="KW-1185">Reference proteome</keyword>
<name>A0A6A6TSX6_9PLEO</name>
<gene>
    <name evidence="1" type="ORF">K491DRAFT_339387</name>
</gene>
<dbReference type="AlphaFoldDB" id="A0A6A6TSX6"/>
<reference evidence="1" key="1">
    <citation type="journal article" date="2020" name="Stud. Mycol.">
        <title>101 Dothideomycetes genomes: a test case for predicting lifestyles and emergence of pathogens.</title>
        <authorList>
            <person name="Haridas S."/>
            <person name="Albert R."/>
            <person name="Binder M."/>
            <person name="Bloem J."/>
            <person name="Labutti K."/>
            <person name="Salamov A."/>
            <person name="Andreopoulos B."/>
            <person name="Baker S."/>
            <person name="Barry K."/>
            <person name="Bills G."/>
            <person name="Bluhm B."/>
            <person name="Cannon C."/>
            <person name="Castanera R."/>
            <person name="Culley D."/>
            <person name="Daum C."/>
            <person name="Ezra D."/>
            <person name="Gonzalez J."/>
            <person name="Henrissat B."/>
            <person name="Kuo A."/>
            <person name="Liang C."/>
            <person name="Lipzen A."/>
            <person name="Lutzoni F."/>
            <person name="Magnuson J."/>
            <person name="Mondo S."/>
            <person name="Nolan M."/>
            <person name="Ohm R."/>
            <person name="Pangilinan J."/>
            <person name="Park H.-J."/>
            <person name="Ramirez L."/>
            <person name="Alfaro M."/>
            <person name="Sun H."/>
            <person name="Tritt A."/>
            <person name="Yoshinaga Y."/>
            <person name="Zwiers L.-H."/>
            <person name="Turgeon B."/>
            <person name="Goodwin S."/>
            <person name="Spatafora J."/>
            <person name="Crous P."/>
            <person name="Grigoriev I."/>
        </authorList>
    </citation>
    <scope>NUCLEOTIDE SEQUENCE</scope>
    <source>
        <strain evidence="1">CBS 122681</strain>
    </source>
</reference>
<organism evidence="1 2">
    <name type="scientific">Lophiostoma macrostomum CBS 122681</name>
    <dbReference type="NCBI Taxonomy" id="1314788"/>
    <lineage>
        <taxon>Eukaryota</taxon>
        <taxon>Fungi</taxon>
        <taxon>Dikarya</taxon>
        <taxon>Ascomycota</taxon>
        <taxon>Pezizomycotina</taxon>
        <taxon>Dothideomycetes</taxon>
        <taxon>Pleosporomycetidae</taxon>
        <taxon>Pleosporales</taxon>
        <taxon>Lophiostomataceae</taxon>
        <taxon>Lophiostoma</taxon>
    </lineage>
</organism>
<proteinExistence type="predicted"/>
<dbReference type="EMBL" id="MU004291">
    <property type="protein sequence ID" value="KAF2662043.1"/>
    <property type="molecule type" value="Genomic_DNA"/>
</dbReference>
<dbReference type="Proteomes" id="UP000799324">
    <property type="component" value="Unassembled WGS sequence"/>
</dbReference>
<evidence type="ECO:0000313" key="2">
    <source>
        <dbReference type="Proteomes" id="UP000799324"/>
    </source>
</evidence>
<accession>A0A6A6TSX6</accession>